<dbReference type="Gene3D" id="1.20.930.10">
    <property type="entry name" value="Conserved domain common to transcription factors TFIIS, elongin A, CRSP70"/>
    <property type="match status" value="1"/>
</dbReference>
<evidence type="ECO:0000256" key="1">
    <source>
        <dbReference type="ARBA" id="ARBA00004123"/>
    </source>
</evidence>
<dbReference type="OMA" id="GATDHLW"/>
<dbReference type="InterPro" id="IPR003617">
    <property type="entry name" value="TFIIS/CRSP70_N_sub"/>
</dbReference>
<dbReference type="Bgee" id="ENSLACG00000003992">
    <property type="expression patterns" value="Expressed in post-anal tail muscle and 4 other cell types or tissues"/>
</dbReference>
<dbReference type="Gene3D" id="6.10.250.3180">
    <property type="match status" value="1"/>
</dbReference>
<dbReference type="PANTHER" id="PTHR15141:SF49">
    <property type="entry name" value="TFIIS N-TERMINAL DOMAIN-CONTAINING PROTEIN"/>
    <property type="match status" value="1"/>
</dbReference>
<dbReference type="SUPFAM" id="SSF47676">
    <property type="entry name" value="Conserved domain common to transcription factors TFIIS, elongin A, CRSP70"/>
    <property type="match status" value="1"/>
</dbReference>
<evidence type="ECO:0000313" key="7">
    <source>
        <dbReference type="Proteomes" id="UP000008672"/>
    </source>
</evidence>
<dbReference type="eggNOG" id="KOG2821">
    <property type="taxonomic scope" value="Eukaryota"/>
</dbReference>
<dbReference type="AlphaFoldDB" id="H3A4B5"/>
<dbReference type="InParanoid" id="H3A4B5"/>
<dbReference type="GeneTree" id="ENSGT00390000002428"/>
<protein>
    <recommendedName>
        <fullName evidence="5">TFIIS N-terminal domain-containing protein</fullName>
    </recommendedName>
</protein>
<accession>H3A4B5</accession>
<dbReference type="PROSITE" id="PS51319">
    <property type="entry name" value="TFIIS_N"/>
    <property type="match status" value="1"/>
</dbReference>
<dbReference type="Proteomes" id="UP000008672">
    <property type="component" value="Unassembled WGS sequence"/>
</dbReference>
<dbReference type="EMBL" id="AFYH01245115">
    <property type="status" value="NOT_ANNOTATED_CDS"/>
    <property type="molecule type" value="Genomic_DNA"/>
</dbReference>
<sequence>QILKALKQLQDLNITLDILVETGIGKTVNGFRKHEAAGDMAKSLVAKWKKLVPQENARKIIVIFIVKAVPYLCRIFFSLSFLCCVHPFSVEGPPNSAVPCKPTSISPLKVKVEQYFKKMLPHPLLVTKLRQQLVFLKMVGAEKSHFRYCRICDQKDKGKQGKDPVPEDHKKMKKLASSGENKSSNKQEKEKSSVDLQSLELKREPHKDHTEKSNNKQCESFQDGKCKAECHKIALDCSADRSSHHGNTKTHKLSGEKGKEKSKPYKDHYSSESSHVALELEEKTSIGKNERKPNAEGLKEDKTANGDNVSDKQLKKEILKPSLSEQEGKKTGSGDEVDVPIMSFEECLNYDQANTCKKKSRKEGKNSNDKPGLKSKVTKSDPRNPVSESGILPEGTAEKRKKDNQPGAFPKKPKKAMFPKIYFRSFFSLQKCYVPLPEFLPEESLLLSPPSYSREKSPTSAPNVCEETCGFTGRRLNSKMQVFSGSKSAYLPKMLTLYEQCIRSLQNNLDLLHEVGGVPFEILEPVLERCTPEQLYKIEQYNPMFVGETDHFWMKHCQRDFRNEQVQEYESWRELYLRLFDEREQKLKMVTKSIRYAHSGKPKGRQVKLAYIQTAAKPPRDVRRQQEIHGT</sequence>
<dbReference type="InterPro" id="IPR010684">
    <property type="entry name" value="RNA_pol_II_trans_fac_SIII_A"/>
</dbReference>
<dbReference type="CDD" id="cd00183">
    <property type="entry name" value="TFIIS_I"/>
    <property type="match status" value="1"/>
</dbReference>
<reference evidence="6" key="3">
    <citation type="submission" date="2025-09" db="UniProtKB">
        <authorList>
            <consortium name="Ensembl"/>
        </authorList>
    </citation>
    <scope>IDENTIFICATION</scope>
</reference>
<dbReference type="EMBL" id="AFYH01245111">
    <property type="status" value="NOT_ANNOTATED_CDS"/>
    <property type="molecule type" value="Genomic_DNA"/>
</dbReference>
<reference evidence="6" key="2">
    <citation type="submission" date="2025-08" db="UniProtKB">
        <authorList>
            <consortium name="Ensembl"/>
        </authorList>
    </citation>
    <scope>IDENTIFICATION</scope>
</reference>
<feature type="region of interest" description="Disordered" evidence="4">
    <location>
        <begin position="356"/>
        <end position="412"/>
    </location>
</feature>
<feature type="compositionally biased region" description="Basic and acidic residues" evidence="4">
    <location>
        <begin position="183"/>
        <end position="193"/>
    </location>
</feature>
<feature type="compositionally biased region" description="Basic and acidic residues" evidence="4">
    <location>
        <begin position="278"/>
        <end position="319"/>
    </location>
</feature>
<dbReference type="EMBL" id="AFYH01245114">
    <property type="status" value="NOT_ANNOTATED_CDS"/>
    <property type="molecule type" value="Genomic_DNA"/>
</dbReference>
<dbReference type="Pfam" id="PF06881">
    <property type="entry name" value="Elongin_A"/>
    <property type="match status" value="1"/>
</dbReference>
<feature type="region of interest" description="Disordered" evidence="4">
    <location>
        <begin position="240"/>
        <end position="338"/>
    </location>
</feature>
<feature type="compositionally biased region" description="Basic and acidic residues" evidence="4">
    <location>
        <begin position="253"/>
        <end position="270"/>
    </location>
</feature>
<feature type="region of interest" description="Disordered" evidence="4">
    <location>
        <begin position="155"/>
        <end position="218"/>
    </location>
</feature>
<feature type="domain" description="TFIIS N-terminal" evidence="5">
    <location>
        <begin position="1"/>
        <end position="55"/>
    </location>
</feature>
<evidence type="ECO:0000256" key="2">
    <source>
        <dbReference type="ARBA" id="ARBA00023242"/>
    </source>
</evidence>
<dbReference type="Pfam" id="PF08711">
    <property type="entry name" value="Med26"/>
    <property type="match status" value="1"/>
</dbReference>
<dbReference type="EMBL" id="AFYH01245109">
    <property type="status" value="NOT_ANNOTATED_CDS"/>
    <property type="molecule type" value="Genomic_DNA"/>
</dbReference>
<evidence type="ECO:0000256" key="4">
    <source>
        <dbReference type="SAM" id="MobiDB-lite"/>
    </source>
</evidence>
<feature type="compositionally biased region" description="Basic and acidic residues" evidence="4">
    <location>
        <begin position="200"/>
        <end position="214"/>
    </location>
</feature>
<dbReference type="InterPro" id="IPR035441">
    <property type="entry name" value="TFIIS/LEDGF_dom_sf"/>
</dbReference>
<dbReference type="HOGENOM" id="CLU_021679_1_0_1"/>
<evidence type="ECO:0000313" key="6">
    <source>
        <dbReference type="Ensembl" id="ENSLACP00000004486.1"/>
    </source>
</evidence>
<reference evidence="7" key="1">
    <citation type="submission" date="2011-08" db="EMBL/GenBank/DDBJ databases">
        <title>The draft genome of Latimeria chalumnae.</title>
        <authorList>
            <person name="Di Palma F."/>
            <person name="Alfoldi J."/>
            <person name="Johnson J."/>
            <person name="Berlin A."/>
            <person name="Gnerre S."/>
            <person name="Jaffe D."/>
            <person name="MacCallum I."/>
            <person name="Young S."/>
            <person name="Walker B.J."/>
            <person name="Lander E."/>
            <person name="Lindblad-Toh K."/>
        </authorList>
    </citation>
    <scope>NUCLEOTIDE SEQUENCE [LARGE SCALE GENOMIC DNA]</scope>
    <source>
        <strain evidence="7">Wild caught</strain>
    </source>
</reference>
<keyword evidence="2 3" id="KW-0539">Nucleus</keyword>
<feature type="compositionally biased region" description="Basic and acidic residues" evidence="4">
    <location>
        <begin position="363"/>
        <end position="382"/>
    </location>
</feature>
<evidence type="ECO:0000256" key="3">
    <source>
        <dbReference type="PROSITE-ProRule" id="PRU00649"/>
    </source>
</evidence>
<dbReference type="InterPro" id="IPR051870">
    <property type="entry name" value="Elongin-A_domain"/>
</dbReference>
<proteinExistence type="predicted"/>
<dbReference type="Ensembl" id="ENSLACT00000004525.1">
    <property type="protein sequence ID" value="ENSLACP00000004486.1"/>
    <property type="gene ID" value="ENSLACG00000003992.1"/>
</dbReference>
<comment type="subcellular location">
    <subcellularLocation>
        <location evidence="1 3">Nucleus</location>
    </subcellularLocation>
</comment>
<dbReference type="EMBL" id="AFYH01245110">
    <property type="status" value="NOT_ANNOTATED_CDS"/>
    <property type="molecule type" value="Genomic_DNA"/>
</dbReference>
<dbReference type="InterPro" id="IPR017923">
    <property type="entry name" value="TFIIS_N"/>
</dbReference>
<organism evidence="6 7">
    <name type="scientific">Latimeria chalumnae</name>
    <name type="common">Coelacanth</name>
    <dbReference type="NCBI Taxonomy" id="7897"/>
    <lineage>
        <taxon>Eukaryota</taxon>
        <taxon>Metazoa</taxon>
        <taxon>Chordata</taxon>
        <taxon>Craniata</taxon>
        <taxon>Vertebrata</taxon>
        <taxon>Euteleostomi</taxon>
        <taxon>Coelacanthiformes</taxon>
        <taxon>Coelacanthidae</taxon>
        <taxon>Latimeria</taxon>
    </lineage>
</organism>
<dbReference type="PANTHER" id="PTHR15141">
    <property type="entry name" value="TRANSCRIPTION ELONGATION FACTOR B POLYPEPTIDE 3"/>
    <property type="match status" value="1"/>
</dbReference>
<dbReference type="GO" id="GO:0006368">
    <property type="term" value="P:transcription elongation by RNA polymerase II"/>
    <property type="evidence" value="ECO:0007669"/>
    <property type="project" value="InterPro"/>
</dbReference>
<dbReference type="STRING" id="7897.ENSLACP00000004486"/>
<dbReference type="EMBL" id="AFYH01245112">
    <property type="status" value="NOT_ANNOTATED_CDS"/>
    <property type="molecule type" value="Genomic_DNA"/>
</dbReference>
<dbReference type="GO" id="GO:0070449">
    <property type="term" value="C:elongin complex"/>
    <property type="evidence" value="ECO:0007669"/>
    <property type="project" value="InterPro"/>
</dbReference>
<name>H3A4B5_LATCH</name>
<dbReference type="EMBL" id="AFYH01245113">
    <property type="status" value="NOT_ANNOTATED_CDS"/>
    <property type="molecule type" value="Genomic_DNA"/>
</dbReference>
<feature type="compositionally biased region" description="Basic and acidic residues" evidence="4">
    <location>
        <begin position="155"/>
        <end position="170"/>
    </location>
</feature>
<dbReference type="SMART" id="SM00509">
    <property type="entry name" value="TFS2N"/>
    <property type="match status" value="1"/>
</dbReference>
<keyword evidence="7" id="KW-1185">Reference proteome</keyword>
<evidence type="ECO:0000259" key="5">
    <source>
        <dbReference type="PROSITE" id="PS51319"/>
    </source>
</evidence>